<protein>
    <submittedName>
        <fullName evidence="4">DUF5117 domain-containing protein</fullName>
    </submittedName>
</protein>
<dbReference type="PANTHER" id="PTHR38478:SF1">
    <property type="entry name" value="ZINC DEPENDENT METALLOPROTEASE DOMAIN LIPOPROTEIN"/>
    <property type="match status" value="1"/>
</dbReference>
<keyword evidence="5" id="KW-1185">Reference proteome</keyword>
<evidence type="ECO:0000313" key="5">
    <source>
        <dbReference type="Proteomes" id="UP000291562"/>
    </source>
</evidence>
<dbReference type="AlphaFoldDB" id="A0A411HNS9"/>
<dbReference type="KEGG" id="xbc:ELE36_18215"/>
<dbReference type="InterPro" id="IPR024079">
    <property type="entry name" value="MetalloPept_cat_dom_sf"/>
</dbReference>
<dbReference type="InterPro" id="IPR032534">
    <property type="entry name" value="EcxA_zinc-bd"/>
</dbReference>
<proteinExistence type="predicted"/>
<name>A0A411HNS9_9GAMM</name>
<dbReference type="GO" id="GO:0008237">
    <property type="term" value="F:metallopeptidase activity"/>
    <property type="evidence" value="ECO:0007669"/>
    <property type="project" value="InterPro"/>
</dbReference>
<dbReference type="InterPro" id="IPR034032">
    <property type="entry name" value="Zn_MMP-like_bac"/>
</dbReference>
<accession>A0A411HNS9</accession>
<dbReference type="RefSeq" id="WP_129835828.1">
    <property type="nucleotide sequence ID" value="NZ_CP035704.1"/>
</dbReference>
<reference evidence="4 5" key="1">
    <citation type="submission" date="2019-01" db="EMBL/GenBank/DDBJ databases">
        <title>Pseudolysobacter antarctica gen. nov., sp. nov., isolated from Fildes Peninsula, Antarctica.</title>
        <authorList>
            <person name="Wei Z."/>
            <person name="Peng F."/>
        </authorList>
    </citation>
    <scope>NUCLEOTIDE SEQUENCE [LARGE SCALE GENOMIC DNA]</scope>
    <source>
        <strain evidence="4 5">AQ6-296</strain>
    </source>
</reference>
<sequence>MKTSSGLCRFAGVLLFCCSVVSGNLSAAEPTPASAKTAPATFASTTHGLPSATGFFDVYRDVAKGRVLLNIAVFDTPFLLVTSLPYGLGSNDVGLDRGQSGESQLVEFRRIGARIFLVEPNTRYRAISNDVREREDVRQAFAESVLWAGDIVAEETAPNAHVLIDFSSYLLGDRHGIAARLKAAKQGDYSIDKDRSAALVAESKSFPDNTELEALLTFKGAGEGEYVRDVAMDAESLTLRQHLSLVRLPGPGFVPRIYHPASGAFSTGFTDLAQPLNASTYVRYQPRFRLDKTDPSSALSPVKKPIVFYLDPGTPEPVRSALLDGANWWKGAFEQAGFKDAYRVELLPPGADAMDIRYNMINWVHRSTRGWSYGEAISDPRTGEIIRGVVTLGSDRVRQDVLIMESLLAPYGRSDEAARKQQIEAAVLARQRQLAAHEVGHALGFAHNFAASRQGNGSVMDYPHPLLSLDAAGEIDITHAYGVGIGPWDNFLVKHAYGQFAPEQEKTALAALRADIAKAGFGYMSDADARAPGSSHPDALLWDSGTDTLKTFAQILAVRHKALDGFSEGVLGRDRQTGELEVRLVPVYLLHRYQVEAVARLLGGVSYQYAMGGEGKATNTFVSAPQQQAALQALITTLGAKELALPTNVLDLLTPPGAEYNRSREYFATRTAPVFDAVSAVEADAMLTTQFLFDPSRLNRLEWQHARDAAQPGIATVLDQVFHGTWQSENADVSVPAASAVQLAANWVVLDSLLATLEGGQLHAQTQADVRDSLAQWQHWLEKNPGREIVASSRRDAANFIAKYLADAKSVKLHALPVIPPGAPI</sequence>
<dbReference type="CDD" id="cd04276">
    <property type="entry name" value="ZnMc_MMP_like_2"/>
    <property type="match status" value="1"/>
</dbReference>
<feature type="signal peptide" evidence="1">
    <location>
        <begin position="1"/>
        <end position="27"/>
    </location>
</feature>
<keyword evidence="1" id="KW-0732">Signal</keyword>
<evidence type="ECO:0000256" key="1">
    <source>
        <dbReference type="SAM" id="SignalP"/>
    </source>
</evidence>
<feature type="domain" description="EcxA zinc-binding" evidence="2">
    <location>
        <begin position="422"/>
        <end position="729"/>
    </location>
</feature>
<dbReference type="Proteomes" id="UP000291562">
    <property type="component" value="Chromosome"/>
</dbReference>
<dbReference type="OrthoDB" id="9776599at2"/>
<evidence type="ECO:0000259" key="2">
    <source>
        <dbReference type="Pfam" id="PF16313"/>
    </source>
</evidence>
<dbReference type="Pfam" id="PF16313">
    <property type="entry name" value="DUF4953"/>
    <property type="match status" value="1"/>
</dbReference>
<feature type="domain" description="DUF5117" evidence="3">
    <location>
        <begin position="98"/>
        <end position="292"/>
    </location>
</feature>
<organism evidence="4 5">
    <name type="scientific">Pseudolysobacter antarcticus</name>
    <dbReference type="NCBI Taxonomy" id="2511995"/>
    <lineage>
        <taxon>Bacteria</taxon>
        <taxon>Pseudomonadati</taxon>
        <taxon>Pseudomonadota</taxon>
        <taxon>Gammaproteobacteria</taxon>
        <taxon>Lysobacterales</taxon>
        <taxon>Rhodanobacteraceae</taxon>
        <taxon>Pseudolysobacter</taxon>
    </lineage>
</organism>
<dbReference type="InterPro" id="IPR033413">
    <property type="entry name" value="DUF5117"/>
</dbReference>
<dbReference type="PANTHER" id="PTHR38478">
    <property type="entry name" value="PEPTIDASE M1A AND M12B"/>
    <property type="match status" value="1"/>
</dbReference>
<gene>
    <name evidence="4" type="ORF">ELE36_18215</name>
</gene>
<evidence type="ECO:0000313" key="4">
    <source>
        <dbReference type="EMBL" id="QBB72143.1"/>
    </source>
</evidence>
<dbReference type="EMBL" id="CP035704">
    <property type="protein sequence ID" value="QBB72143.1"/>
    <property type="molecule type" value="Genomic_DNA"/>
</dbReference>
<dbReference type="SUPFAM" id="SSF55486">
    <property type="entry name" value="Metalloproteases ('zincins'), catalytic domain"/>
    <property type="match status" value="1"/>
</dbReference>
<feature type="chain" id="PRO_5019352402" evidence="1">
    <location>
        <begin position="28"/>
        <end position="825"/>
    </location>
</feature>
<evidence type="ECO:0000259" key="3">
    <source>
        <dbReference type="Pfam" id="PF17148"/>
    </source>
</evidence>
<dbReference type="Gene3D" id="3.40.390.10">
    <property type="entry name" value="Collagenase (Catalytic Domain)"/>
    <property type="match status" value="1"/>
</dbReference>
<dbReference type="Pfam" id="PF17148">
    <property type="entry name" value="DUF5117"/>
    <property type="match status" value="1"/>
</dbReference>